<reference evidence="7 8" key="1">
    <citation type="submission" date="2018-09" db="EMBL/GenBank/DDBJ databases">
        <title>Complete genome sequence of Euzebya sp. DY32-46 isolated from seawater of Pacific Ocean.</title>
        <authorList>
            <person name="Xu L."/>
            <person name="Wu Y.-H."/>
            <person name="Xu X.-W."/>
        </authorList>
    </citation>
    <scope>NUCLEOTIDE SEQUENCE [LARGE SCALE GENOMIC DNA]</scope>
    <source>
        <strain evidence="7 8">DY32-46</strain>
    </source>
</reference>
<evidence type="ECO:0000313" key="7">
    <source>
        <dbReference type="EMBL" id="AXV09062.1"/>
    </source>
</evidence>
<evidence type="ECO:0000256" key="3">
    <source>
        <dbReference type="ARBA" id="ARBA00023004"/>
    </source>
</evidence>
<dbReference type="InterPro" id="IPR058240">
    <property type="entry name" value="rSAM_sf"/>
</dbReference>
<dbReference type="InterPro" id="IPR007197">
    <property type="entry name" value="rSAM"/>
</dbReference>
<dbReference type="Pfam" id="PF23545">
    <property type="entry name" value="Zn_ribbon_HMPTM"/>
    <property type="match status" value="1"/>
</dbReference>
<dbReference type="EMBL" id="CP031165">
    <property type="protein sequence ID" value="AXV09062.1"/>
    <property type="molecule type" value="Genomic_DNA"/>
</dbReference>
<dbReference type="AlphaFoldDB" id="A0A346Y3L5"/>
<sequence length="551" mass="60018">MSDLRVGPPSAVPPAKGMATRTDRIRRYVTSWCPLCHERDGGSVAGAQRLPGYLSEADGHVWLVRGCPDHGRIVTLYDEDPEILDWLERWTAPTKVHVPDTPGNFTPPPAGYLQGLGELQTQHTCILLEDLTDTCNLSCPTCFAGSGPDVDGFVPVEEALANVDQRLARENGRLDVVMLSGGEPTLHPRFGELLDRLLERDVVRVLVNTNGLTIARGESAVLDVLRRHRDRVEVYLQHDGFDLEGHRHHRGADLRRVKAEAVQALSDAEVFTTLTMTIAKGVNDHEIGAVVDLALSTPYITGVSLQPQFGAGRSGAIDSLDRLTHTGVLARLGPQTDGRVTWRDLTALPCSHPHCCSVGYMFRTDQRGPADQPVWRSLVALLGPEVLAEHLGLVANTGMAKPELAEDLRVLVRESLLGLLSERSSLTHPETAELFRTVCDACDLGVPGLLKLARAGASRRSLRKLLAERIVRITVKPFMDIDTMVEERLLQCCVHVGTRDAEANQCAPFCAVQSWTELSGQRLSRLTAGETAPSVGRPGRSLPVVSTGPGR</sequence>
<feature type="domain" description="Radical SAM core" evidence="6">
    <location>
        <begin position="120"/>
        <end position="339"/>
    </location>
</feature>
<evidence type="ECO:0000256" key="4">
    <source>
        <dbReference type="ARBA" id="ARBA00023014"/>
    </source>
</evidence>
<evidence type="ECO:0000256" key="1">
    <source>
        <dbReference type="ARBA" id="ARBA00022691"/>
    </source>
</evidence>
<keyword evidence="1" id="KW-0949">S-adenosyl-L-methionine</keyword>
<dbReference type="CDD" id="cd01335">
    <property type="entry name" value="Radical_SAM"/>
    <property type="match status" value="1"/>
</dbReference>
<dbReference type="InterPro" id="IPR034474">
    <property type="entry name" value="Methyltransferase_Class_D"/>
</dbReference>
<evidence type="ECO:0000259" key="6">
    <source>
        <dbReference type="PROSITE" id="PS51918"/>
    </source>
</evidence>
<keyword evidence="2" id="KW-0479">Metal-binding</keyword>
<dbReference type="Gene3D" id="3.20.20.70">
    <property type="entry name" value="Aldolase class I"/>
    <property type="match status" value="1"/>
</dbReference>
<dbReference type="Proteomes" id="UP000264006">
    <property type="component" value="Chromosome"/>
</dbReference>
<proteinExistence type="predicted"/>
<dbReference type="SFLD" id="SFLDS00029">
    <property type="entry name" value="Radical_SAM"/>
    <property type="match status" value="1"/>
</dbReference>
<protein>
    <submittedName>
        <fullName evidence="7">Molybdenum cofactor biosynthesis protein MoaA</fullName>
    </submittedName>
</protein>
<dbReference type="GO" id="GO:0003824">
    <property type="term" value="F:catalytic activity"/>
    <property type="evidence" value="ECO:0007669"/>
    <property type="project" value="InterPro"/>
</dbReference>
<feature type="region of interest" description="Disordered" evidence="5">
    <location>
        <begin position="528"/>
        <end position="551"/>
    </location>
</feature>
<gene>
    <name evidence="7" type="ORF">DVS28_a4397</name>
</gene>
<dbReference type="InterPro" id="IPR013785">
    <property type="entry name" value="Aldolase_TIM"/>
</dbReference>
<dbReference type="PANTHER" id="PTHR43306:SF1">
    <property type="entry name" value="7,8-DIHYDRO-6-HYDROXYMETHYLPTERIN DIMETHYLTRANSFERASE"/>
    <property type="match status" value="1"/>
</dbReference>
<evidence type="ECO:0000256" key="2">
    <source>
        <dbReference type="ARBA" id="ARBA00022723"/>
    </source>
</evidence>
<dbReference type="InterPro" id="IPR056488">
    <property type="entry name" value="Zn_ribbon_HMPTM"/>
</dbReference>
<keyword evidence="3" id="KW-0408">Iron</keyword>
<evidence type="ECO:0000313" key="8">
    <source>
        <dbReference type="Proteomes" id="UP000264006"/>
    </source>
</evidence>
<dbReference type="GO" id="GO:0046872">
    <property type="term" value="F:metal ion binding"/>
    <property type="evidence" value="ECO:0007669"/>
    <property type="project" value="UniProtKB-KW"/>
</dbReference>
<keyword evidence="4" id="KW-0411">Iron-sulfur</keyword>
<name>A0A346Y3L5_9ACTN</name>
<evidence type="ECO:0000256" key="5">
    <source>
        <dbReference type="SAM" id="MobiDB-lite"/>
    </source>
</evidence>
<dbReference type="SFLD" id="SFLDG01067">
    <property type="entry name" value="SPASM/twitch_domain_containing"/>
    <property type="match status" value="1"/>
</dbReference>
<accession>A0A346Y3L5</accession>
<dbReference type="GO" id="GO:0051536">
    <property type="term" value="F:iron-sulfur cluster binding"/>
    <property type="evidence" value="ECO:0007669"/>
    <property type="project" value="UniProtKB-KW"/>
</dbReference>
<dbReference type="SUPFAM" id="SSF102114">
    <property type="entry name" value="Radical SAM enzymes"/>
    <property type="match status" value="1"/>
</dbReference>
<dbReference type="PROSITE" id="PS51918">
    <property type="entry name" value="RADICAL_SAM"/>
    <property type="match status" value="1"/>
</dbReference>
<keyword evidence="8" id="KW-1185">Reference proteome</keyword>
<dbReference type="KEGG" id="euz:DVS28_a4397"/>
<dbReference type="PANTHER" id="PTHR43306">
    <property type="entry name" value="7,8-DIHYDRO-6-HYDROXYMETHYLPTERIN DIMETHYLTRANSFERASE"/>
    <property type="match status" value="1"/>
</dbReference>
<organism evidence="7 8">
    <name type="scientific">Euzebya pacifica</name>
    <dbReference type="NCBI Taxonomy" id="1608957"/>
    <lineage>
        <taxon>Bacteria</taxon>
        <taxon>Bacillati</taxon>
        <taxon>Actinomycetota</taxon>
        <taxon>Nitriliruptoria</taxon>
        <taxon>Euzebyales</taxon>
    </lineage>
</organism>
<dbReference type="Pfam" id="PF04055">
    <property type="entry name" value="Radical_SAM"/>
    <property type="match status" value="1"/>
</dbReference>